<evidence type="ECO:0000259" key="3">
    <source>
        <dbReference type="PROSITE" id="PS50158"/>
    </source>
</evidence>
<feature type="compositionally biased region" description="Polar residues" evidence="2">
    <location>
        <begin position="356"/>
        <end position="377"/>
    </location>
</feature>
<dbReference type="Gene3D" id="2.40.70.10">
    <property type="entry name" value="Acid Proteases"/>
    <property type="match status" value="1"/>
</dbReference>
<feature type="domain" description="CCHC-type" evidence="3">
    <location>
        <begin position="321"/>
        <end position="337"/>
    </location>
</feature>
<organism evidence="4">
    <name type="scientific">Ananas comosus var. bracteatus</name>
    <name type="common">red pineapple</name>
    <dbReference type="NCBI Taxonomy" id="296719"/>
    <lineage>
        <taxon>Eukaryota</taxon>
        <taxon>Viridiplantae</taxon>
        <taxon>Streptophyta</taxon>
        <taxon>Embryophyta</taxon>
        <taxon>Tracheophyta</taxon>
        <taxon>Spermatophyta</taxon>
        <taxon>Magnoliopsida</taxon>
        <taxon>Liliopsida</taxon>
        <taxon>Poales</taxon>
        <taxon>Bromeliaceae</taxon>
        <taxon>Bromelioideae</taxon>
        <taxon>Ananas</taxon>
    </lineage>
</organism>
<dbReference type="PROSITE" id="PS50158">
    <property type="entry name" value="ZF_CCHC"/>
    <property type="match status" value="1"/>
</dbReference>
<dbReference type="AlphaFoldDB" id="A0A6V7NPV8"/>
<dbReference type="Pfam" id="PF08284">
    <property type="entry name" value="RVP_2"/>
    <property type="match status" value="1"/>
</dbReference>
<dbReference type="InterPro" id="IPR036875">
    <property type="entry name" value="Znf_CCHC_sf"/>
</dbReference>
<accession>A0A6V7NPV8</accession>
<feature type="region of interest" description="Disordered" evidence="2">
    <location>
        <begin position="248"/>
        <end position="298"/>
    </location>
</feature>
<dbReference type="SMART" id="SM00343">
    <property type="entry name" value="ZnF_C2HC"/>
    <property type="match status" value="1"/>
</dbReference>
<dbReference type="SUPFAM" id="SSF57756">
    <property type="entry name" value="Retrovirus zinc finger-like domains"/>
    <property type="match status" value="1"/>
</dbReference>
<evidence type="ECO:0000256" key="2">
    <source>
        <dbReference type="SAM" id="MobiDB-lite"/>
    </source>
</evidence>
<proteinExistence type="predicted"/>
<dbReference type="Pfam" id="PF00098">
    <property type="entry name" value="zf-CCHC"/>
    <property type="match status" value="1"/>
</dbReference>
<dbReference type="InterPro" id="IPR001878">
    <property type="entry name" value="Znf_CCHC"/>
</dbReference>
<dbReference type="InterPro" id="IPR032567">
    <property type="entry name" value="RTL1-rel"/>
</dbReference>
<dbReference type="EMBL" id="LR862141">
    <property type="protein sequence ID" value="CAD1820659.1"/>
    <property type="molecule type" value="Genomic_DNA"/>
</dbReference>
<dbReference type="Gene3D" id="4.10.60.10">
    <property type="entry name" value="Zinc finger, CCHC-type"/>
    <property type="match status" value="1"/>
</dbReference>
<keyword evidence="1" id="KW-0862">Zinc</keyword>
<protein>
    <recommendedName>
        <fullName evidence="3">CCHC-type domain-containing protein</fullName>
    </recommendedName>
</protein>
<evidence type="ECO:0000313" key="4">
    <source>
        <dbReference type="EMBL" id="CAD1820659.1"/>
    </source>
</evidence>
<dbReference type="Pfam" id="PF03732">
    <property type="entry name" value="Retrotrans_gag"/>
    <property type="match status" value="1"/>
</dbReference>
<dbReference type="InterPro" id="IPR005162">
    <property type="entry name" value="Retrotrans_gag_dom"/>
</dbReference>
<dbReference type="PANTHER" id="PTHR15503:SF45">
    <property type="entry name" value="RNA-DIRECTED DNA POLYMERASE HOMOLOG"/>
    <property type="match status" value="1"/>
</dbReference>
<keyword evidence="1" id="KW-0863">Zinc-finger</keyword>
<gene>
    <name evidence="4" type="ORF">CB5_LOCUS3870</name>
</gene>
<dbReference type="GO" id="GO:0008270">
    <property type="term" value="F:zinc ion binding"/>
    <property type="evidence" value="ECO:0007669"/>
    <property type="project" value="UniProtKB-KW"/>
</dbReference>
<sequence length="492" mass="55986">MPITRSQFAGVDNAANFEEVETSTTFGSSEAQLPGRLRPLHRSAICGRCIESAVPAPSSSRAAPVAAPQEEVLAVPPVQRPPAGAAFSILVEGAERDKLMERLNEFRRCSPRVFDGEKVDHWIVEKWLMHMENLFRDTFVEERDRVWLATHHLDGEAYRWWFDFQEHPNTDLAAITWTRFKELLLAHYFLTSVKRKMEQDLRSLRQGTALWPRLRPSIYRFVQSSNLQTYPEVVDRALIVESGAAEMQERREGLDRGKAKRPATEGAGQTHSRRPPKYPRSQQRGRGPAPQRGGLERRRPFPCVICGGPHDPPQCPQRADRCFQCGQEGHVRTECPRSFSPASSTASAPALPATSQGTPSAQYQSGRQPVQRQSEGSRQARVAACMPLRPRRRRRLGMWLQVMVPEHTLDIREFCPSCAIRVEDWIMPVDLLALRKLGEFDVVLGMDWLTRYYTTIDCKHRTVTFREPGQVEVIFRGCQSSFFHDDDQLVSS</sequence>
<reference evidence="4" key="1">
    <citation type="submission" date="2020-07" db="EMBL/GenBank/DDBJ databases">
        <authorList>
            <person name="Lin J."/>
        </authorList>
    </citation>
    <scope>NUCLEOTIDE SEQUENCE</scope>
</reference>
<feature type="region of interest" description="Disordered" evidence="2">
    <location>
        <begin position="333"/>
        <end position="380"/>
    </location>
</feature>
<evidence type="ECO:0000256" key="1">
    <source>
        <dbReference type="PROSITE-ProRule" id="PRU00047"/>
    </source>
</evidence>
<dbReference type="InterPro" id="IPR021109">
    <property type="entry name" value="Peptidase_aspartic_dom_sf"/>
</dbReference>
<feature type="compositionally biased region" description="Low complexity" evidence="2">
    <location>
        <begin position="279"/>
        <end position="293"/>
    </location>
</feature>
<name>A0A6V7NPV8_ANACO</name>
<feature type="compositionally biased region" description="Basic and acidic residues" evidence="2">
    <location>
        <begin position="248"/>
        <end position="257"/>
    </location>
</feature>
<keyword evidence="1" id="KW-0479">Metal-binding</keyword>
<dbReference type="PANTHER" id="PTHR15503">
    <property type="entry name" value="LDOC1 RELATED"/>
    <property type="match status" value="1"/>
</dbReference>
<dbReference type="GO" id="GO:0003676">
    <property type="term" value="F:nucleic acid binding"/>
    <property type="evidence" value="ECO:0007669"/>
    <property type="project" value="InterPro"/>
</dbReference>
<feature type="compositionally biased region" description="Low complexity" evidence="2">
    <location>
        <begin position="340"/>
        <end position="355"/>
    </location>
</feature>